<name>A0ABR2CD09_9ROSI</name>
<proteinExistence type="predicted"/>
<evidence type="ECO:0000313" key="1">
    <source>
        <dbReference type="EMBL" id="KAK8517213.1"/>
    </source>
</evidence>
<keyword evidence="2" id="KW-1185">Reference proteome</keyword>
<reference evidence="1 2" key="1">
    <citation type="journal article" date="2024" name="G3 (Bethesda)">
        <title>Genome assembly of Hibiscus sabdariffa L. provides insights into metabolisms of medicinal natural products.</title>
        <authorList>
            <person name="Kim T."/>
        </authorList>
    </citation>
    <scope>NUCLEOTIDE SEQUENCE [LARGE SCALE GENOMIC DNA]</scope>
    <source>
        <strain evidence="1">TK-2024</strain>
        <tissue evidence="1">Old leaves</tissue>
    </source>
</reference>
<sequence length="97" mass="10958">MDSASLLPLHSGCTRVKEVCASNCLCSTSTTSELPARKDVGFTMLNLFIGLSSRKCLASSWHWRFCNERKQKGSSGSREHPMISRDWRVQVLYRSCE</sequence>
<organism evidence="1 2">
    <name type="scientific">Hibiscus sabdariffa</name>
    <name type="common">roselle</name>
    <dbReference type="NCBI Taxonomy" id="183260"/>
    <lineage>
        <taxon>Eukaryota</taxon>
        <taxon>Viridiplantae</taxon>
        <taxon>Streptophyta</taxon>
        <taxon>Embryophyta</taxon>
        <taxon>Tracheophyta</taxon>
        <taxon>Spermatophyta</taxon>
        <taxon>Magnoliopsida</taxon>
        <taxon>eudicotyledons</taxon>
        <taxon>Gunneridae</taxon>
        <taxon>Pentapetalae</taxon>
        <taxon>rosids</taxon>
        <taxon>malvids</taxon>
        <taxon>Malvales</taxon>
        <taxon>Malvaceae</taxon>
        <taxon>Malvoideae</taxon>
        <taxon>Hibiscus</taxon>
    </lineage>
</organism>
<protein>
    <submittedName>
        <fullName evidence="1">Uncharacterized protein</fullName>
    </submittedName>
</protein>
<dbReference type="Proteomes" id="UP001472677">
    <property type="component" value="Unassembled WGS sequence"/>
</dbReference>
<dbReference type="EMBL" id="JBBPBM010000056">
    <property type="protein sequence ID" value="KAK8517213.1"/>
    <property type="molecule type" value="Genomic_DNA"/>
</dbReference>
<gene>
    <name evidence="1" type="ORF">V6N12_032409</name>
</gene>
<accession>A0ABR2CD09</accession>
<comment type="caution">
    <text evidence="1">The sequence shown here is derived from an EMBL/GenBank/DDBJ whole genome shotgun (WGS) entry which is preliminary data.</text>
</comment>
<evidence type="ECO:0000313" key="2">
    <source>
        <dbReference type="Proteomes" id="UP001472677"/>
    </source>
</evidence>